<name>A0A3G7TJE5_9PSED</name>
<dbReference type="AlphaFoldDB" id="A0A3G7TJE5"/>
<dbReference type="EMBL" id="CP027753">
    <property type="protein sequence ID" value="AZE47237.1"/>
    <property type="molecule type" value="Genomic_DNA"/>
</dbReference>
<gene>
    <name evidence="1" type="ORF">C4K04_1547</name>
</gene>
<organism evidence="1 2">
    <name type="scientific">Pseudomonas chlororaphis</name>
    <dbReference type="NCBI Taxonomy" id="587753"/>
    <lineage>
        <taxon>Bacteria</taxon>
        <taxon>Pseudomonadati</taxon>
        <taxon>Pseudomonadota</taxon>
        <taxon>Gammaproteobacteria</taxon>
        <taxon>Pseudomonadales</taxon>
        <taxon>Pseudomonadaceae</taxon>
        <taxon>Pseudomonas</taxon>
    </lineage>
</organism>
<accession>A0A3G7TJE5</accession>
<reference evidence="1 2" key="1">
    <citation type="submission" date="2018-03" db="EMBL/GenBank/DDBJ databases">
        <title>Diversity of phytobeneficial traits revealed by whole-genome analysis of worldwide-isolated phenazine-producing Pseudomonas spp.</title>
        <authorList>
            <person name="Biessy A."/>
            <person name="Novinscak A."/>
            <person name="Blom J."/>
            <person name="Leger G."/>
            <person name="Thomashow L.S."/>
            <person name="Cazorla F.M."/>
            <person name="Josic D."/>
            <person name="Filion M."/>
        </authorList>
    </citation>
    <scope>NUCLEOTIDE SEQUENCE [LARGE SCALE GENOMIC DNA]</scope>
    <source>
        <strain evidence="1 2">B25</strain>
    </source>
</reference>
<dbReference type="Proteomes" id="UP000268048">
    <property type="component" value="Chromosome"/>
</dbReference>
<dbReference type="RefSeq" id="WP_206429795.1">
    <property type="nucleotide sequence ID" value="NZ_CP027753.1"/>
</dbReference>
<proteinExistence type="predicted"/>
<evidence type="ECO:0000313" key="2">
    <source>
        <dbReference type="Proteomes" id="UP000268048"/>
    </source>
</evidence>
<sequence length="91" mass="10574">MQLSQIAMKQNLERMRAAVTEWLIKEEMLGDAFFIDIEEWRARGEPYGTDSLLVLVFDSSTLHTMMNFGGDTQEFDDLVESFGFWYELGHS</sequence>
<protein>
    <submittedName>
        <fullName evidence="1">Uncharacterized protein</fullName>
    </submittedName>
</protein>
<evidence type="ECO:0000313" key="1">
    <source>
        <dbReference type="EMBL" id="AZE47237.1"/>
    </source>
</evidence>